<comment type="caution">
    <text evidence="1">The sequence shown here is derived from an EMBL/GenBank/DDBJ whole genome shotgun (WGS) entry which is preliminary data.</text>
</comment>
<dbReference type="Proteomes" id="UP000265520">
    <property type="component" value="Unassembled WGS sequence"/>
</dbReference>
<proteinExistence type="predicted"/>
<dbReference type="EMBL" id="LXQA010018570">
    <property type="protein sequence ID" value="MCH90556.1"/>
    <property type="molecule type" value="Genomic_DNA"/>
</dbReference>
<reference evidence="1 2" key="1">
    <citation type="journal article" date="2018" name="Front. Plant Sci.">
        <title>Red Clover (Trifolium pratense) and Zigzag Clover (T. medium) - A Picture of Genomic Similarities and Differences.</title>
        <authorList>
            <person name="Dluhosova J."/>
            <person name="Istvanek J."/>
            <person name="Nedelnik J."/>
            <person name="Repkova J."/>
        </authorList>
    </citation>
    <scope>NUCLEOTIDE SEQUENCE [LARGE SCALE GENOMIC DNA]</scope>
    <source>
        <strain evidence="2">cv. 10/8</strain>
        <tissue evidence="1">Leaf</tissue>
    </source>
</reference>
<keyword evidence="2" id="KW-1185">Reference proteome</keyword>
<organism evidence="1 2">
    <name type="scientific">Trifolium medium</name>
    <dbReference type="NCBI Taxonomy" id="97028"/>
    <lineage>
        <taxon>Eukaryota</taxon>
        <taxon>Viridiplantae</taxon>
        <taxon>Streptophyta</taxon>
        <taxon>Embryophyta</taxon>
        <taxon>Tracheophyta</taxon>
        <taxon>Spermatophyta</taxon>
        <taxon>Magnoliopsida</taxon>
        <taxon>eudicotyledons</taxon>
        <taxon>Gunneridae</taxon>
        <taxon>Pentapetalae</taxon>
        <taxon>rosids</taxon>
        <taxon>fabids</taxon>
        <taxon>Fabales</taxon>
        <taxon>Fabaceae</taxon>
        <taxon>Papilionoideae</taxon>
        <taxon>50 kb inversion clade</taxon>
        <taxon>NPAAA clade</taxon>
        <taxon>Hologalegina</taxon>
        <taxon>IRL clade</taxon>
        <taxon>Trifolieae</taxon>
        <taxon>Trifolium</taxon>
    </lineage>
</organism>
<accession>A0A392MSL5</accession>
<sequence>MRRPVMEQLAIAAAPTGIVEGQSRAGHGHSSWDSLLLCFHGARSTFYGGNGRIGAVTWSPFVAIA</sequence>
<evidence type="ECO:0000313" key="2">
    <source>
        <dbReference type="Proteomes" id="UP000265520"/>
    </source>
</evidence>
<gene>
    <name evidence="1" type="ORF">A2U01_0011472</name>
</gene>
<name>A0A392MSL5_9FABA</name>
<dbReference type="AlphaFoldDB" id="A0A392MSL5"/>
<evidence type="ECO:0000313" key="1">
    <source>
        <dbReference type="EMBL" id="MCH90556.1"/>
    </source>
</evidence>
<protein>
    <submittedName>
        <fullName evidence="1">Uncharacterized protein</fullName>
    </submittedName>
</protein>